<evidence type="ECO:0000313" key="4">
    <source>
        <dbReference type="RefSeq" id="XP_030640760.1"/>
    </source>
</evidence>
<keyword evidence="3" id="KW-1185">Reference proteome</keyword>
<name>A0A6J2W5R8_CHACN</name>
<dbReference type="Proteomes" id="UP000504632">
    <property type="component" value="Chromosome 9"/>
</dbReference>
<dbReference type="InParanoid" id="A0A6J2W5R8"/>
<dbReference type="RefSeq" id="XP_030640760.1">
    <property type="nucleotide sequence ID" value="XM_030784900.1"/>
</dbReference>
<dbReference type="OrthoDB" id="6413631at2759"/>
<dbReference type="CTD" id="400673"/>
<feature type="compositionally biased region" description="Polar residues" evidence="2">
    <location>
        <begin position="136"/>
        <end position="154"/>
    </location>
</feature>
<feature type="coiled-coil region" evidence="1">
    <location>
        <begin position="9"/>
        <end position="100"/>
    </location>
</feature>
<dbReference type="GeneID" id="115821139"/>
<accession>A0A6J2W5R8</accession>
<dbReference type="Gene3D" id="1.20.5.300">
    <property type="match status" value="1"/>
</dbReference>
<sequence length="181" mass="20387">MSSPSPVQIREANAHLAALHRRVTELEQRLEAAENTVREQAESLIRKDEQLRAATQEITEAKDREISYLHEKLCQSEETIQKLQQTVKEKDSVIVQLQHRCQLLDNICKNRPLLDSMLSQIAEAERMGPVLDLGKPSSNTSLTDAESNCSPSRISNHKDFSLSEDDMDDPEFDGVVFGTTV</sequence>
<dbReference type="AlphaFoldDB" id="A0A6J2W5R8"/>
<protein>
    <submittedName>
        <fullName evidence="4">Vimentin-type intermediate filament-associated coiled-coil protein</fullName>
    </submittedName>
</protein>
<feature type="region of interest" description="Disordered" evidence="2">
    <location>
        <begin position="133"/>
        <end position="154"/>
    </location>
</feature>
<keyword evidence="1" id="KW-0175">Coiled coil</keyword>
<gene>
    <name evidence="4" type="primary">vmac</name>
</gene>
<dbReference type="FunCoup" id="A0A6J2W5R8">
    <property type="interactions" value="15"/>
</dbReference>
<organism evidence="3 4">
    <name type="scientific">Chanos chanos</name>
    <name type="common">Milkfish</name>
    <name type="synonym">Mugil chanos</name>
    <dbReference type="NCBI Taxonomy" id="29144"/>
    <lineage>
        <taxon>Eukaryota</taxon>
        <taxon>Metazoa</taxon>
        <taxon>Chordata</taxon>
        <taxon>Craniata</taxon>
        <taxon>Vertebrata</taxon>
        <taxon>Euteleostomi</taxon>
        <taxon>Actinopterygii</taxon>
        <taxon>Neopterygii</taxon>
        <taxon>Teleostei</taxon>
        <taxon>Ostariophysi</taxon>
        <taxon>Gonorynchiformes</taxon>
        <taxon>Chanidae</taxon>
        <taxon>Chanos</taxon>
    </lineage>
</organism>
<reference evidence="4" key="1">
    <citation type="submission" date="2025-08" db="UniProtKB">
        <authorList>
            <consortium name="RefSeq"/>
        </authorList>
    </citation>
    <scope>IDENTIFICATION</scope>
</reference>
<evidence type="ECO:0000256" key="2">
    <source>
        <dbReference type="SAM" id="MobiDB-lite"/>
    </source>
</evidence>
<evidence type="ECO:0000256" key="1">
    <source>
        <dbReference type="SAM" id="Coils"/>
    </source>
</evidence>
<proteinExistence type="predicted"/>
<evidence type="ECO:0000313" key="3">
    <source>
        <dbReference type="Proteomes" id="UP000504632"/>
    </source>
</evidence>